<feature type="compositionally biased region" description="Basic residues" evidence="1">
    <location>
        <begin position="106"/>
        <end position="138"/>
    </location>
</feature>
<dbReference type="Proteomes" id="UP000198815">
    <property type="component" value="Unassembled WGS sequence"/>
</dbReference>
<accession>A0A1H9PN21</accession>
<dbReference type="Pfam" id="PF19575">
    <property type="entry name" value="HTH_58"/>
    <property type="match status" value="1"/>
</dbReference>
<dbReference type="EMBL" id="FOGZ01000001">
    <property type="protein sequence ID" value="SER49215.1"/>
    <property type="molecule type" value="Genomic_DNA"/>
</dbReference>
<dbReference type="RefSeq" id="WP_245725642.1">
    <property type="nucleotide sequence ID" value="NZ_FOGZ01000001.1"/>
</dbReference>
<dbReference type="STRING" id="64702.SAMN05443377_101138"/>
<evidence type="ECO:0000313" key="4">
    <source>
        <dbReference type="Proteomes" id="UP000198815"/>
    </source>
</evidence>
<sequence>MDRVVKGARIGGSSRERLAAQLAQEYLAGATIRDLAARCGRSYGFVQTLLVETGVAMRARGGARPAAHARPPARTGAASTPPGGALAPQAAACAPAGEAEAAARVQGRKGNKGHKKGKAAKGKKKRSGKHKGKSGPKS</sequence>
<proteinExistence type="predicted"/>
<name>A0A1H9PN21_9ACTN</name>
<dbReference type="InterPro" id="IPR045745">
    <property type="entry name" value="HTH_58_Actinobacteria-type"/>
</dbReference>
<feature type="domain" description="Helix-turn-helix" evidence="2">
    <location>
        <begin position="5"/>
        <end position="64"/>
    </location>
</feature>
<evidence type="ECO:0000259" key="2">
    <source>
        <dbReference type="Pfam" id="PF19575"/>
    </source>
</evidence>
<reference evidence="3 4" key="1">
    <citation type="submission" date="2016-10" db="EMBL/GenBank/DDBJ databases">
        <authorList>
            <person name="de Groot N.N."/>
        </authorList>
    </citation>
    <scope>NUCLEOTIDE SEQUENCE [LARGE SCALE GENOMIC DNA]</scope>
    <source>
        <strain evidence="3 4">DSM 16859</strain>
    </source>
</reference>
<gene>
    <name evidence="3" type="ORF">SAMN05443377_101138</name>
</gene>
<evidence type="ECO:0000256" key="1">
    <source>
        <dbReference type="SAM" id="MobiDB-lite"/>
    </source>
</evidence>
<protein>
    <recommendedName>
        <fullName evidence="2">Helix-turn-helix domain-containing protein</fullName>
    </recommendedName>
</protein>
<feature type="region of interest" description="Disordered" evidence="1">
    <location>
        <begin position="59"/>
        <end position="138"/>
    </location>
</feature>
<feature type="compositionally biased region" description="Low complexity" evidence="1">
    <location>
        <begin position="59"/>
        <end position="103"/>
    </location>
</feature>
<evidence type="ECO:0000313" key="3">
    <source>
        <dbReference type="EMBL" id="SER49215.1"/>
    </source>
</evidence>
<organism evidence="3 4">
    <name type="scientific">Propionibacterium cyclohexanicum</name>
    <dbReference type="NCBI Taxonomy" id="64702"/>
    <lineage>
        <taxon>Bacteria</taxon>
        <taxon>Bacillati</taxon>
        <taxon>Actinomycetota</taxon>
        <taxon>Actinomycetes</taxon>
        <taxon>Propionibacteriales</taxon>
        <taxon>Propionibacteriaceae</taxon>
        <taxon>Propionibacterium</taxon>
    </lineage>
</organism>
<dbReference type="AlphaFoldDB" id="A0A1H9PN21"/>
<keyword evidence="4" id="KW-1185">Reference proteome</keyword>